<dbReference type="NCBIfam" id="TIGR01570">
    <property type="entry name" value="A_thal_3588"/>
    <property type="match status" value="1"/>
</dbReference>
<sequence>MTKIDALRRFLLPCFAPSTPVAAAASTTKKRLSTSLRDDLDDVQTEQESQDQDSQSSSPSRATSAMAAQPRPSKSMVIGTIFGNRRGHVWFCIQHDRLSTKPTLLVELSILTHQLVNEMRFGLVRITLECDDRSDLATCPLRSVPIWALHCNGRKLGFAARRKAGDKVRLMLKTMQSTTVGAGALPSGFGFGSEESSEDQVMYMRANYEHVVGSADSESFHLINPDQCPGQELSVFLLRSRNSL</sequence>
<reference evidence="2 3" key="1">
    <citation type="journal article" date="2023" name="G3 (Bethesda)">
        <title>A chromosome-length genome assembly and annotation of blackberry (Rubus argutus, cv. 'Hillquist').</title>
        <authorList>
            <person name="Bruna T."/>
            <person name="Aryal R."/>
            <person name="Dudchenko O."/>
            <person name="Sargent D.J."/>
            <person name="Mead D."/>
            <person name="Buti M."/>
            <person name="Cavallini A."/>
            <person name="Hytonen T."/>
            <person name="Andres J."/>
            <person name="Pham M."/>
            <person name="Weisz D."/>
            <person name="Mascagni F."/>
            <person name="Usai G."/>
            <person name="Natali L."/>
            <person name="Bassil N."/>
            <person name="Fernandez G.E."/>
            <person name="Lomsadze A."/>
            <person name="Armour M."/>
            <person name="Olukolu B."/>
            <person name="Poorten T."/>
            <person name="Britton C."/>
            <person name="Davik J."/>
            <person name="Ashrafi H."/>
            <person name="Aiden E.L."/>
            <person name="Borodovsky M."/>
            <person name="Worthington M."/>
        </authorList>
    </citation>
    <scope>NUCLEOTIDE SEQUENCE [LARGE SCALE GENOMIC DNA]</scope>
    <source>
        <strain evidence="2">PI 553951</strain>
    </source>
</reference>
<evidence type="ECO:0000256" key="1">
    <source>
        <dbReference type="SAM" id="MobiDB-lite"/>
    </source>
</evidence>
<comment type="caution">
    <text evidence="2">The sequence shown here is derived from an EMBL/GenBank/DDBJ whole genome shotgun (WGS) entry which is preliminary data.</text>
</comment>
<evidence type="ECO:0000313" key="3">
    <source>
        <dbReference type="Proteomes" id="UP001457282"/>
    </source>
</evidence>
<dbReference type="GO" id="GO:0010274">
    <property type="term" value="P:hydrotropism"/>
    <property type="evidence" value="ECO:0007669"/>
    <property type="project" value="InterPro"/>
</dbReference>
<evidence type="ECO:0008006" key="4">
    <source>
        <dbReference type="Google" id="ProtNLM"/>
    </source>
</evidence>
<dbReference type="Pfam" id="PF04759">
    <property type="entry name" value="DUF617"/>
    <property type="match status" value="1"/>
</dbReference>
<accession>A0AAW1W7K4</accession>
<protein>
    <recommendedName>
        <fullName evidence="4">Protein MIZU-KUSSEI 1</fullName>
    </recommendedName>
</protein>
<dbReference type="EMBL" id="JBEDUW010000006">
    <property type="protein sequence ID" value="KAK9920573.1"/>
    <property type="molecule type" value="Genomic_DNA"/>
</dbReference>
<dbReference type="PANTHER" id="PTHR31276:SF6">
    <property type="entry name" value="PROTEIN MIZU-KUSSEI 1"/>
    <property type="match status" value="1"/>
</dbReference>
<keyword evidence="3" id="KW-1185">Reference proteome</keyword>
<dbReference type="PANTHER" id="PTHR31276">
    <property type="match status" value="1"/>
</dbReference>
<feature type="compositionally biased region" description="Acidic residues" evidence="1">
    <location>
        <begin position="39"/>
        <end position="51"/>
    </location>
</feature>
<dbReference type="Proteomes" id="UP001457282">
    <property type="component" value="Unassembled WGS sequence"/>
</dbReference>
<organism evidence="2 3">
    <name type="scientific">Rubus argutus</name>
    <name type="common">Southern blackberry</name>
    <dbReference type="NCBI Taxonomy" id="59490"/>
    <lineage>
        <taxon>Eukaryota</taxon>
        <taxon>Viridiplantae</taxon>
        <taxon>Streptophyta</taxon>
        <taxon>Embryophyta</taxon>
        <taxon>Tracheophyta</taxon>
        <taxon>Spermatophyta</taxon>
        <taxon>Magnoliopsida</taxon>
        <taxon>eudicotyledons</taxon>
        <taxon>Gunneridae</taxon>
        <taxon>Pentapetalae</taxon>
        <taxon>rosids</taxon>
        <taxon>fabids</taxon>
        <taxon>Rosales</taxon>
        <taxon>Rosaceae</taxon>
        <taxon>Rosoideae</taxon>
        <taxon>Rosoideae incertae sedis</taxon>
        <taxon>Rubus</taxon>
    </lineage>
</organism>
<gene>
    <name evidence="2" type="ORF">M0R45_029126</name>
</gene>
<proteinExistence type="predicted"/>
<name>A0AAW1W7K4_RUBAR</name>
<feature type="region of interest" description="Disordered" evidence="1">
    <location>
        <begin position="26"/>
        <end position="72"/>
    </location>
</feature>
<dbReference type="InterPro" id="IPR006460">
    <property type="entry name" value="MIZ1-like_pln"/>
</dbReference>
<evidence type="ECO:0000313" key="2">
    <source>
        <dbReference type="EMBL" id="KAK9920573.1"/>
    </source>
</evidence>
<dbReference type="AlphaFoldDB" id="A0AAW1W7K4"/>